<evidence type="ECO:0000256" key="4">
    <source>
        <dbReference type="ARBA" id="ARBA00022803"/>
    </source>
</evidence>
<dbReference type="Gene3D" id="1.25.40.10">
    <property type="entry name" value="Tetratricopeptide repeat domain"/>
    <property type="match status" value="1"/>
</dbReference>
<evidence type="ECO:0000256" key="2">
    <source>
        <dbReference type="ARBA" id="ARBA00022490"/>
    </source>
</evidence>
<dbReference type="GO" id="GO:0003341">
    <property type="term" value="P:cilium movement"/>
    <property type="evidence" value="ECO:0007669"/>
    <property type="project" value="TreeGrafter"/>
</dbReference>
<dbReference type="EnsemblProtists" id="EKX46037">
    <property type="protein sequence ID" value="EKX46037"/>
    <property type="gene ID" value="GUITHDRAFT_108074"/>
</dbReference>
<dbReference type="Proteomes" id="UP000011087">
    <property type="component" value="Unassembled WGS sequence"/>
</dbReference>
<evidence type="ECO:0000256" key="1">
    <source>
        <dbReference type="ARBA" id="ARBA00004496"/>
    </source>
</evidence>
<dbReference type="RefSeq" id="XP_005833017.1">
    <property type="nucleotide sequence ID" value="XM_005832960.1"/>
</dbReference>
<accession>L1JCI7</accession>
<evidence type="ECO:0000313" key="7">
    <source>
        <dbReference type="EnsemblProtists" id="EKX46037"/>
    </source>
</evidence>
<dbReference type="PaxDb" id="55529-EKX46037"/>
<evidence type="ECO:0000313" key="6">
    <source>
        <dbReference type="EMBL" id="EKX46037.1"/>
    </source>
</evidence>
<dbReference type="PANTHER" id="PTHR46630">
    <property type="entry name" value="TETRATRICOPEPTIDE REPEAT PROTEIN 29"/>
    <property type="match status" value="1"/>
</dbReference>
<organism evidence="6">
    <name type="scientific">Guillardia theta (strain CCMP2712)</name>
    <name type="common">Cryptophyte</name>
    <dbReference type="NCBI Taxonomy" id="905079"/>
    <lineage>
        <taxon>Eukaryota</taxon>
        <taxon>Cryptophyceae</taxon>
        <taxon>Pyrenomonadales</taxon>
        <taxon>Geminigeraceae</taxon>
        <taxon>Guillardia</taxon>
    </lineage>
</organism>
<keyword evidence="3" id="KW-0677">Repeat</keyword>
<evidence type="ECO:0000256" key="3">
    <source>
        <dbReference type="ARBA" id="ARBA00022737"/>
    </source>
</evidence>
<dbReference type="GO" id="GO:0005737">
    <property type="term" value="C:cytoplasm"/>
    <property type="evidence" value="ECO:0007669"/>
    <property type="project" value="UniProtKB-SubCell"/>
</dbReference>
<protein>
    <recommendedName>
        <fullName evidence="5">Tetratricopeptide repeat protein 29</fullName>
    </recommendedName>
</protein>
<keyword evidence="4" id="KW-0802">TPR repeat</keyword>
<keyword evidence="2" id="KW-0963">Cytoplasm</keyword>
<dbReference type="InterPro" id="IPR051476">
    <property type="entry name" value="Bac_ResReg_Asp_Phosphatase"/>
</dbReference>
<gene>
    <name evidence="6" type="ORF">GUITHDRAFT_108074</name>
</gene>
<dbReference type="GeneID" id="17302754"/>
<proteinExistence type="predicted"/>
<evidence type="ECO:0000256" key="5">
    <source>
        <dbReference type="ARBA" id="ARBA00040665"/>
    </source>
</evidence>
<dbReference type="InterPro" id="IPR011990">
    <property type="entry name" value="TPR-like_helical_dom_sf"/>
</dbReference>
<sequence>MSASETESQGTDHRAHARELKHEIESFHRFAREFERGDYRAVVTLEKDVTRFAKRSKGIDDKAVHNIYRCLGIAFFEEKMYNQSIRYLKKFLEFAKSDYNWNGIIDTHKVLARAYQLLDKTDKAIKHYQSLVKAYQATSRFSEIAGVSTELALLYSSKGKYANAKKILLNHHEADPSVSQEPPNDPLPSWGELDTDSVVDEFARLALELEGNQFRYFSPSPLKIPLHENTGIQQGAKEEHGLSSKPAEKTFVRNIELPDFVVEDDVLNSKYEEFISKMYENAQNESKKYSMIRFPLVPKIIMSGGVPRSSQPHSNFAEFLGENPNRFRRTREQRCMKLGCSGGVMSAKETRTLKRFKFFRVQLKDSDHLCDMRESNSVIRSVLSKGLSRTCDLNGGYLMPGSD</sequence>
<dbReference type="HOGENOM" id="CLU_684167_0_0_1"/>
<reference evidence="8" key="2">
    <citation type="submission" date="2012-11" db="EMBL/GenBank/DDBJ databases">
        <authorList>
            <person name="Kuo A."/>
            <person name="Curtis B.A."/>
            <person name="Tanifuji G."/>
            <person name="Burki F."/>
            <person name="Gruber A."/>
            <person name="Irimia M."/>
            <person name="Maruyama S."/>
            <person name="Arias M.C."/>
            <person name="Ball S.G."/>
            <person name="Gile G.H."/>
            <person name="Hirakawa Y."/>
            <person name="Hopkins J.F."/>
            <person name="Rensing S.A."/>
            <person name="Schmutz J."/>
            <person name="Symeonidi A."/>
            <person name="Elias M."/>
            <person name="Eveleigh R.J."/>
            <person name="Herman E.K."/>
            <person name="Klute M.J."/>
            <person name="Nakayama T."/>
            <person name="Obornik M."/>
            <person name="Reyes-Prieto A."/>
            <person name="Armbrust E.V."/>
            <person name="Aves S.J."/>
            <person name="Beiko R.G."/>
            <person name="Coutinho P."/>
            <person name="Dacks J.B."/>
            <person name="Durnford D.G."/>
            <person name="Fast N.M."/>
            <person name="Green B.R."/>
            <person name="Grisdale C."/>
            <person name="Hempe F."/>
            <person name="Henrissat B."/>
            <person name="Hoppner M.P."/>
            <person name="Ishida K.-I."/>
            <person name="Kim E."/>
            <person name="Koreny L."/>
            <person name="Kroth P.G."/>
            <person name="Liu Y."/>
            <person name="Malik S.-B."/>
            <person name="Maier U.G."/>
            <person name="McRose D."/>
            <person name="Mock T."/>
            <person name="Neilson J.A."/>
            <person name="Onodera N.T."/>
            <person name="Poole A.M."/>
            <person name="Pritham E.J."/>
            <person name="Richards T.A."/>
            <person name="Rocap G."/>
            <person name="Roy S.W."/>
            <person name="Sarai C."/>
            <person name="Schaack S."/>
            <person name="Shirato S."/>
            <person name="Slamovits C.H."/>
            <person name="Spencer D.F."/>
            <person name="Suzuki S."/>
            <person name="Worden A.Z."/>
            <person name="Zauner S."/>
            <person name="Barry K."/>
            <person name="Bell C."/>
            <person name="Bharti A.K."/>
            <person name="Crow J.A."/>
            <person name="Grimwood J."/>
            <person name="Kramer R."/>
            <person name="Lindquist E."/>
            <person name="Lucas S."/>
            <person name="Salamov A."/>
            <person name="McFadden G.I."/>
            <person name="Lane C.E."/>
            <person name="Keeling P.J."/>
            <person name="Gray M.W."/>
            <person name="Grigoriev I.V."/>
            <person name="Archibald J.M."/>
        </authorList>
    </citation>
    <scope>NUCLEOTIDE SEQUENCE</scope>
    <source>
        <strain evidence="8">CCMP2712</strain>
    </source>
</reference>
<reference evidence="7" key="3">
    <citation type="submission" date="2015-06" db="UniProtKB">
        <authorList>
            <consortium name="EnsemblProtists"/>
        </authorList>
    </citation>
    <scope>IDENTIFICATION</scope>
</reference>
<dbReference type="PANTHER" id="PTHR46630:SF1">
    <property type="entry name" value="TETRATRICOPEPTIDE REPEAT PROTEIN 29"/>
    <property type="match status" value="1"/>
</dbReference>
<dbReference type="Pfam" id="PF13424">
    <property type="entry name" value="TPR_12"/>
    <property type="match status" value="1"/>
</dbReference>
<dbReference type="SMART" id="SM00028">
    <property type="entry name" value="TPR"/>
    <property type="match status" value="3"/>
</dbReference>
<reference evidence="6 8" key="1">
    <citation type="journal article" date="2012" name="Nature">
        <title>Algal genomes reveal evolutionary mosaicism and the fate of nucleomorphs.</title>
        <authorList>
            <consortium name="DOE Joint Genome Institute"/>
            <person name="Curtis B.A."/>
            <person name="Tanifuji G."/>
            <person name="Burki F."/>
            <person name="Gruber A."/>
            <person name="Irimia M."/>
            <person name="Maruyama S."/>
            <person name="Arias M.C."/>
            <person name="Ball S.G."/>
            <person name="Gile G.H."/>
            <person name="Hirakawa Y."/>
            <person name="Hopkins J.F."/>
            <person name="Kuo A."/>
            <person name="Rensing S.A."/>
            <person name="Schmutz J."/>
            <person name="Symeonidi A."/>
            <person name="Elias M."/>
            <person name="Eveleigh R.J."/>
            <person name="Herman E.K."/>
            <person name="Klute M.J."/>
            <person name="Nakayama T."/>
            <person name="Obornik M."/>
            <person name="Reyes-Prieto A."/>
            <person name="Armbrust E.V."/>
            <person name="Aves S.J."/>
            <person name="Beiko R.G."/>
            <person name="Coutinho P."/>
            <person name="Dacks J.B."/>
            <person name="Durnford D.G."/>
            <person name="Fast N.M."/>
            <person name="Green B.R."/>
            <person name="Grisdale C.J."/>
            <person name="Hempel F."/>
            <person name="Henrissat B."/>
            <person name="Hoppner M.P."/>
            <person name="Ishida K."/>
            <person name="Kim E."/>
            <person name="Koreny L."/>
            <person name="Kroth P.G."/>
            <person name="Liu Y."/>
            <person name="Malik S.B."/>
            <person name="Maier U.G."/>
            <person name="McRose D."/>
            <person name="Mock T."/>
            <person name="Neilson J.A."/>
            <person name="Onodera N.T."/>
            <person name="Poole A.M."/>
            <person name="Pritham E.J."/>
            <person name="Richards T.A."/>
            <person name="Rocap G."/>
            <person name="Roy S.W."/>
            <person name="Sarai C."/>
            <person name="Schaack S."/>
            <person name="Shirato S."/>
            <person name="Slamovits C.H."/>
            <person name="Spencer D.F."/>
            <person name="Suzuki S."/>
            <person name="Worden A.Z."/>
            <person name="Zauner S."/>
            <person name="Barry K."/>
            <person name="Bell C."/>
            <person name="Bharti A.K."/>
            <person name="Crow J.A."/>
            <person name="Grimwood J."/>
            <person name="Kramer R."/>
            <person name="Lindquist E."/>
            <person name="Lucas S."/>
            <person name="Salamov A."/>
            <person name="McFadden G.I."/>
            <person name="Lane C.E."/>
            <person name="Keeling P.J."/>
            <person name="Gray M.W."/>
            <person name="Grigoriev I.V."/>
            <person name="Archibald J.M."/>
        </authorList>
    </citation>
    <scope>NUCLEOTIDE SEQUENCE</scope>
    <source>
        <strain evidence="6 8">CCMP2712</strain>
    </source>
</reference>
<name>L1JCI7_GUITC</name>
<dbReference type="EMBL" id="JH992996">
    <property type="protein sequence ID" value="EKX46037.1"/>
    <property type="molecule type" value="Genomic_DNA"/>
</dbReference>
<dbReference type="AlphaFoldDB" id="L1JCI7"/>
<dbReference type="KEGG" id="gtt:GUITHDRAFT_108074"/>
<comment type="subcellular location">
    <subcellularLocation>
        <location evidence="1">Cytoplasm</location>
    </subcellularLocation>
</comment>
<dbReference type="GO" id="GO:0005929">
    <property type="term" value="C:cilium"/>
    <property type="evidence" value="ECO:0007669"/>
    <property type="project" value="TreeGrafter"/>
</dbReference>
<dbReference type="InterPro" id="IPR019734">
    <property type="entry name" value="TPR_rpt"/>
</dbReference>
<dbReference type="SUPFAM" id="SSF48452">
    <property type="entry name" value="TPR-like"/>
    <property type="match status" value="1"/>
</dbReference>
<evidence type="ECO:0000313" key="8">
    <source>
        <dbReference type="Proteomes" id="UP000011087"/>
    </source>
</evidence>
<keyword evidence="8" id="KW-1185">Reference proteome</keyword>